<protein>
    <recommendedName>
        <fullName evidence="2">non-specific serine/threonine protein kinase</fullName>
        <ecNumber evidence="2">2.7.11.1</ecNumber>
    </recommendedName>
</protein>
<feature type="compositionally biased region" description="Basic and acidic residues" evidence="11">
    <location>
        <begin position="1"/>
        <end position="15"/>
    </location>
</feature>
<keyword evidence="13" id="KW-1185">Reference proteome</keyword>
<dbReference type="Proteomes" id="UP000887540">
    <property type="component" value="Unplaced"/>
</dbReference>
<dbReference type="EC" id="2.7.11.1" evidence="2"/>
<evidence type="ECO:0000256" key="6">
    <source>
        <dbReference type="ARBA" id="ARBA00022777"/>
    </source>
</evidence>
<comment type="catalytic activity">
    <reaction evidence="9">
        <text>L-seryl-[protein] + ATP = O-phospho-L-seryl-[protein] + ADP + H(+)</text>
        <dbReference type="Rhea" id="RHEA:17989"/>
        <dbReference type="Rhea" id="RHEA-COMP:9863"/>
        <dbReference type="Rhea" id="RHEA-COMP:11604"/>
        <dbReference type="ChEBI" id="CHEBI:15378"/>
        <dbReference type="ChEBI" id="CHEBI:29999"/>
        <dbReference type="ChEBI" id="CHEBI:30616"/>
        <dbReference type="ChEBI" id="CHEBI:83421"/>
        <dbReference type="ChEBI" id="CHEBI:456216"/>
        <dbReference type="EC" id="2.7.11.1"/>
    </reaction>
</comment>
<evidence type="ECO:0000256" key="5">
    <source>
        <dbReference type="ARBA" id="ARBA00022741"/>
    </source>
</evidence>
<dbReference type="GO" id="GO:0005524">
    <property type="term" value="F:ATP binding"/>
    <property type="evidence" value="ECO:0007669"/>
    <property type="project" value="UniProtKB-UniRule"/>
</dbReference>
<keyword evidence="6" id="KW-0418">Kinase</keyword>
<dbReference type="SUPFAM" id="SSF56112">
    <property type="entry name" value="Protein kinase-like (PK-like)"/>
    <property type="match status" value="1"/>
</dbReference>
<dbReference type="AlphaFoldDB" id="A0A914CD56"/>
<dbReference type="PROSITE" id="PS50011">
    <property type="entry name" value="PROTEIN_KINASE_DOM"/>
    <property type="match status" value="1"/>
</dbReference>
<dbReference type="Pfam" id="PF00069">
    <property type="entry name" value="Pkinase"/>
    <property type="match status" value="1"/>
</dbReference>
<accession>A0A914CD56</accession>
<keyword evidence="5 10" id="KW-0547">Nucleotide-binding</keyword>
<dbReference type="WBParaSite" id="ACRNAN_Path_802.g3041.t1">
    <property type="protein sequence ID" value="ACRNAN_Path_802.g3041.t1"/>
    <property type="gene ID" value="ACRNAN_Path_802.g3041"/>
</dbReference>
<dbReference type="FunFam" id="1.10.510.10:FF:000301">
    <property type="entry name" value="Serine/threonine-protein kinase Chk1"/>
    <property type="match status" value="1"/>
</dbReference>
<feature type="compositionally biased region" description="Polar residues" evidence="11">
    <location>
        <begin position="390"/>
        <end position="403"/>
    </location>
</feature>
<organism evidence="13 14">
    <name type="scientific">Acrobeloides nanus</name>
    <dbReference type="NCBI Taxonomy" id="290746"/>
    <lineage>
        <taxon>Eukaryota</taxon>
        <taxon>Metazoa</taxon>
        <taxon>Ecdysozoa</taxon>
        <taxon>Nematoda</taxon>
        <taxon>Chromadorea</taxon>
        <taxon>Rhabditida</taxon>
        <taxon>Tylenchina</taxon>
        <taxon>Cephalobomorpha</taxon>
        <taxon>Cephaloboidea</taxon>
        <taxon>Cephalobidae</taxon>
        <taxon>Acrobeloides</taxon>
    </lineage>
</organism>
<dbReference type="GO" id="GO:0004674">
    <property type="term" value="F:protein serine/threonine kinase activity"/>
    <property type="evidence" value="ECO:0007669"/>
    <property type="project" value="UniProtKB-KW"/>
</dbReference>
<feature type="region of interest" description="Disordered" evidence="11">
    <location>
        <begin position="552"/>
        <end position="577"/>
    </location>
</feature>
<feature type="binding site" evidence="10">
    <location>
        <position position="113"/>
    </location>
    <ligand>
        <name>ATP</name>
        <dbReference type="ChEBI" id="CHEBI:30616"/>
    </ligand>
</feature>
<evidence type="ECO:0000256" key="7">
    <source>
        <dbReference type="ARBA" id="ARBA00022840"/>
    </source>
</evidence>
<dbReference type="PROSITE" id="PS00107">
    <property type="entry name" value="PROTEIN_KINASE_ATP"/>
    <property type="match status" value="1"/>
</dbReference>
<dbReference type="Gene3D" id="1.10.510.10">
    <property type="entry name" value="Transferase(Phosphotransferase) domain 1"/>
    <property type="match status" value="1"/>
</dbReference>
<sequence length="577" mass="66190">MMETIHEESFEDDYRSQQQVPSVSQTENVECTVPQNGFYNVGYHETPQSRKAPLRMKRPPRFEAPKPPVPTQNHQTQIPTAQLEIVDRLGEGAFGEVLLVQDKSDPTILLAVKCIDLNNMQPGQVEQVRREALLQRMVSSHENVIRYVSMRVNMDEVFQIFLEYAGGGELFDQIEPDVGLEPDRAQLYFRQLISGLEYIHSFGVVHRDIKPENLLLDKTHQILKIADFGMATIFKHDGKERVLDTQCGTAPYAAPEVFGGKYRGEPIDIWSAGVVLVAMLVGELPWERPMRDCDEYVRWVDFRDIKVRPWSRMRNEELAILRNILNENPKHRATIARIKRHPYFIKNHEDAFSDTFSPHFNGSKRRRIELEESNSPSTTSSQPPAMKFMRTTNDTSQKLVSPTHNKKICRGGLPKTSFTQPPNFESLLIAKSQLNDGSQANSSHPLQIVRRLTRFCVTVELCSNELFVTSMVSTEGPSFMVSFFKMIDAGEQLILIDFRRSKGDGLEFKRRFVKIKKMLNKIVYKNPIDWLGAQGAVAQITQKNFQRMSLDTDENEQENIRMEEDTDLPDLLSQTID</sequence>
<keyword evidence="4" id="KW-0808">Transferase</keyword>
<evidence type="ECO:0000256" key="8">
    <source>
        <dbReference type="ARBA" id="ARBA00047899"/>
    </source>
</evidence>
<feature type="compositionally biased region" description="Polar residues" evidence="11">
    <location>
        <begin position="16"/>
        <end position="28"/>
    </location>
</feature>
<evidence type="ECO:0000256" key="3">
    <source>
        <dbReference type="ARBA" id="ARBA00022527"/>
    </source>
</evidence>
<evidence type="ECO:0000256" key="9">
    <source>
        <dbReference type="ARBA" id="ARBA00048679"/>
    </source>
</evidence>
<evidence type="ECO:0000256" key="11">
    <source>
        <dbReference type="SAM" id="MobiDB-lite"/>
    </source>
</evidence>
<dbReference type="InterPro" id="IPR000719">
    <property type="entry name" value="Prot_kinase_dom"/>
</dbReference>
<dbReference type="PROSITE" id="PS00108">
    <property type="entry name" value="PROTEIN_KINASE_ST"/>
    <property type="match status" value="1"/>
</dbReference>
<dbReference type="InterPro" id="IPR011009">
    <property type="entry name" value="Kinase-like_dom_sf"/>
</dbReference>
<feature type="region of interest" description="Disordered" evidence="11">
    <location>
        <begin position="1"/>
        <end position="28"/>
    </location>
</feature>
<evidence type="ECO:0000256" key="2">
    <source>
        <dbReference type="ARBA" id="ARBA00012513"/>
    </source>
</evidence>
<evidence type="ECO:0000313" key="13">
    <source>
        <dbReference type="Proteomes" id="UP000887540"/>
    </source>
</evidence>
<evidence type="ECO:0000256" key="4">
    <source>
        <dbReference type="ARBA" id="ARBA00022679"/>
    </source>
</evidence>
<evidence type="ECO:0000259" key="12">
    <source>
        <dbReference type="PROSITE" id="PS50011"/>
    </source>
</evidence>
<keyword evidence="3" id="KW-0723">Serine/threonine-protein kinase</keyword>
<dbReference type="GO" id="GO:0035556">
    <property type="term" value="P:intracellular signal transduction"/>
    <property type="evidence" value="ECO:0007669"/>
    <property type="project" value="TreeGrafter"/>
</dbReference>
<dbReference type="PANTHER" id="PTHR24346">
    <property type="entry name" value="MAP/MICROTUBULE AFFINITY-REGULATING KINASE"/>
    <property type="match status" value="1"/>
</dbReference>
<evidence type="ECO:0000313" key="14">
    <source>
        <dbReference type="WBParaSite" id="ACRNAN_Path_802.g3041.t1"/>
    </source>
</evidence>
<feature type="region of interest" description="Disordered" evidence="11">
    <location>
        <begin position="366"/>
        <end position="415"/>
    </location>
</feature>
<comment type="catalytic activity">
    <reaction evidence="8">
        <text>L-threonyl-[protein] + ATP = O-phospho-L-threonyl-[protein] + ADP + H(+)</text>
        <dbReference type="Rhea" id="RHEA:46608"/>
        <dbReference type="Rhea" id="RHEA-COMP:11060"/>
        <dbReference type="Rhea" id="RHEA-COMP:11605"/>
        <dbReference type="ChEBI" id="CHEBI:15378"/>
        <dbReference type="ChEBI" id="CHEBI:30013"/>
        <dbReference type="ChEBI" id="CHEBI:30616"/>
        <dbReference type="ChEBI" id="CHEBI:61977"/>
        <dbReference type="ChEBI" id="CHEBI:456216"/>
        <dbReference type="EC" id="2.7.11.1"/>
    </reaction>
</comment>
<dbReference type="SMART" id="SM00220">
    <property type="entry name" value="S_TKc"/>
    <property type="match status" value="1"/>
</dbReference>
<comment type="similarity">
    <text evidence="1">Belongs to the protein kinase superfamily. CAMK Ser/Thr protein kinase family. NIM1 subfamily.</text>
</comment>
<keyword evidence="7 10" id="KW-0067">ATP-binding</keyword>
<evidence type="ECO:0000256" key="10">
    <source>
        <dbReference type="PROSITE-ProRule" id="PRU10141"/>
    </source>
</evidence>
<dbReference type="InterPro" id="IPR008271">
    <property type="entry name" value="Ser/Thr_kinase_AS"/>
</dbReference>
<feature type="domain" description="Protein kinase" evidence="12">
    <location>
        <begin position="83"/>
        <end position="344"/>
    </location>
</feature>
<evidence type="ECO:0000256" key="1">
    <source>
        <dbReference type="ARBA" id="ARBA00010791"/>
    </source>
</evidence>
<dbReference type="PANTHER" id="PTHR24346:SF107">
    <property type="entry name" value="SERINE_THREONINE-PROTEIN KINASE CHK1"/>
    <property type="match status" value="1"/>
</dbReference>
<dbReference type="InterPro" id="IPR017441">
    <property type="entry name" value="Protein_kinase_ATP_BS"/>
</dbReference>
<name>A0A914CD56_9BILA</name>
<reference evidence="14" key="1">
    <citation type="submission" date="2022-11" db="UniProtKB">
        <authorList>
            <consortium name="WormBaseParasite"/>
        </authorList>
    </citation>
    <scope>IDENTIFICATION</scope>
</reference>
<dbReference type="GO" id="GO:0005737">
    <property type="term" value="C:cytoplasm"/>
    <property type="evidence" value="ECO:0007669"/>
    <property type="project" value="TreeGrafter"/>
</dbReference>
<feature type="compositionally biased region" description="Low complexity" evidence="11">
    <location>
        <begin position="373"/>
        <end position="384"/>
    </location>
</feature>
<feature type="region of interest" description="Disordered" evidence="11">
    <location>
        <begin position="40"/>
        <end position="76"/>
    </location>
</feature>
<proteinExistence type="inferred from homology"/>